<dbReference type="EMBL" id="CCSB01000001">
    <property type="protein sequence ID" value="CDZ76947.1"/>
    <property type="molecule type" value="Genomic_DNA"/>
</dbReference>
<dbReference type="Gene3D" id="1.25.40.20">
    <property type="entry name" value="Ankyrin repeat-containing domain"/>
    <property type="match status" value="2"/>
</dbReference>
<dbReference type="Proteomes" id="UP000044071">
    <property type="component" value="Unassembled WGS sequence"/>
</dbReference>
<dbReference type="SMART" id="SM00248">
    <property type="entry name" value="ANK"/>
    <property type="match status" value="4"/>
</dbReference>
<dbReference type="STRING" id="1034943.BN59_01226"/>
<dbReference type="Pfam" id="PF12796">
    <property type="entry name" value="Ank_2"/>
    <property type="match status" value="1"/>
</dbReference>
<gene>
    <name evidence="4" type="ORF">BN59_01226</name>
</gene>
<sequence>MKIKDDLGSTPLNKASSASEKMPLLLYAAKCGMVPLLEEKLENLEPSDKKSILLLTNSGGLTALHLAALNGQTEVVQLLLAQGASPLSQSVLKQTPIMTLFNTNNNPAKILDIFPYLAADPLVYTTSNRSGDTLAHMAAERGIVEILKEVQKDHASLLEKQNNQGVTPLLRAVLSNQDKAVYYLLEHSNPAAVDTHGRNALHYAVLYGSNELLQNLSTVFSQLQLIHNRDRDGKTALELAQEKNDQEKVGILETFFNGSAKPQIANS</sequence>
<proteinExistence type="predicted"/>
<organism evidence="4 5">
    <name type="scientific">Legionella massiliensis</name>
    <dbReference type="NCBI Taxonomy" id="1034943"/>
    <lineage>
        <taxon>Bacteria</taxon>
        <taxon>Pseudomonadati</taxon>
        <taxon>Pseudomonadota</taxon>
        <taxon>Gammaproteobacteria</taxon>
        <taxon>Legionellales</taxon>
        <taxon>Legionellaceae</taxon>
        <taxon>Legionella</taxon>
    </lineage>
</organism>
<dbReference type="RefSeq" id="WP_043873370.1">
    <property type="nucleotide sequence ID" value="NZ_CCVW01000001.1"/>
</dbReference>
<reference evidence="4 5" key="1">
    <citation type="submission" date="2014-06" db="EMBL/GenBank/DDBJ databases">
        <authorList>
            <person name="Urmite Genomes Urmite Genomes"/>
        </authorList>
    </citation>
    <scope>NUCLEOTIDE SEQUENCE [LARGE SCALE GENOMIC DNA]</scope>
</reference>
<accession>A0A078KVE6</accession>
<evidence type="ECO:0000313" key="5">
    <source>
        <dbReference type="Proteomes" id="UP000044071"/>
    </source>
</evidence>
<dbReference type="PANTHER" id="PTHR24173:SF74">
    <property type="entry name" value="ANKYRIN REPEAT DOMAIN-CONTAINING PROTEIN 16"/>
    <property type="match status" value="1"/>
</dbReference>
<evidence type="ECO:0000256" key="3">
    <source>
        <dbReference type="PROSITE-ProRule" id="PRU00023"/>
    </source>
</evidence>
<dbReference type="OrthoDB" id="5649561at2"/>
<dbReference type="eggNOG" id="COG0666">
    <property type="taxonomic scope" value="Bacteria"/>
</dbReference>
<protein>
    <submittedName>
        <fullName evidence="4">Ankyrin repeat protein</fullName>
    </submittedName>
</protein>
<keyword evidence="5" id="KW-1185">Reference proteome</keyword>
<dbReference type="SUPFAM" id="SSF48403">
    <property type="entry name" value="Ankyrin repeat"/>
    <property type="match status" value="1"/>
</dbReference>
<evidence type="ECO:0000313" key="4">
    <source>
        <dbReference type="EMBL" id="CDZ76947.1"/>
    </source>
</evidence>
<dbReference type="AlphaFoldDB" id="A0A078KVE6"/>
<evidence type="ECO:0000256" key="1">
    <source>
        <dbReference type="ARBA" id="ARBA00022737"/>
    </source>
</evidence>
<name>A0A078KVE6_9GAMM</name>
<feature type="repeat" description="ANK" evidence="3">
    <location>
        <begin position="59"/>
        <end position="91"/>
    </location>
</feature>
<keyword evidence="2 3" id="KW-0040">ANK repeat</keyword>
<keyword evidence="1" id="KW-0677">Repeat</keyword>
<dbReference type="Pfam" id="PF00023">
    <property type="entry name" value="Ank"/>
    <property type="match status" value="1"/>
</dbReference>
<dbReference type="InterPro" id="IPR036770">
    <property type="entry name" value="Ankyrin_rpt-contain_sf"/>
</dbReference>
<dbReference type="PANTHER" id="PTHR24173">
    <property type="entry name" value="ANKYRIN REPEAT CONTAINING"/>
    <property type="match status" value="1"/>
</dbReference>
<evidence type="ECO:0000256" key="2">
    <source>
        <dbReference type="ARBA" id="ARBA00023043"/>
    </source>
</evidence>
<dbReference type="PROSITE" id="PS50088">
    <property type="entry name" value="ANK_REPEAT"/>
    <property type="match status" value="1"/>
</dbReference>
<dbReference type="InterPro" id="IPR002110">
    <property type="entry name" value="Ankyrin_rpt"/>
</dbReference>
<dbReference type="PROSITE" id="PS50297">
    <property type="entry name" value="ANK_REP_REGION"/>
    <property type="match status" value="1"/>
</dbReference>